<organism evidence="1 2">
    <name type="scientific">candidate division MSBL1 archaeon SCGC-AAA259O05</name>
    <dbReference type="NCBI Taxonomy" id="1698271"/>
    <lineage>
        <taxon>Archaea</taxon>
        <taxon>Methanobacteriati</taxon>
        <taxon>Methanobacteriota</taxon>
        <taxon>candidate division MSBL1</taxon>
    </lineage>
</organism>
<accession>A0A133V074</accession>
<evidence type="ECO:0000313" key="1">
    <source>
        <dbReference type="EMBL" id="KXA99848.1"/>
    </source>
</evidence>
<dbReference type="Proteomes" id="UP000070344">
    <property type="component" value="Unassembled WGS sequence"/>
</dbReference>
<keyword evidence="2" id="KW-1185">Reference proteome</keyword>
<reference evidence="1 2" key="1">
    <citation type="journal article" date="2016" name="Sci. Rep.">
        <title>Metabolic traits of an uncultured archaeal lineage -MSBL1- from brine pools of the Red Sea.</title>
        <authorList>
            <person name="Mwirichia R."/>
            <person name="Alam I."/>
            <person name="Rashid M."/>
            <person name="Vinu M."/>
            <person name="Ba-Alawi W."/>
            <person name="Anthony Kamau A."/>
            <person name="Kamanda Ngugi D."/>
            <person name="Goker M."/>
            <person name="Klenk H.P."/>
            <person name="Bajic V."/>
            <person name="Stingl U."/>
        </authorList>
    </citation>
    <scope>NUCLEOTIDE SEQUENCE [LARGE SCALE GENOMIC DNA]</scope>
    <source>
        <strain evidence="1">SCGC-AAA259O05</strain>
    </source>
</reference>
<proteinExistence type="predicted"/>
<sequence length="138" mass="15358">MVRDLDLGDCLADGVYNSSKIFELLEEKGVDPPPGVKLRKDANTGLSLRGQAAKEFRKLGYEEWKEEHDYGKRWSDCADQRLFDGSFGSKLLLAVSFHIDSSHGYVVVQGKDQAPGGCRPRNPVRYLLGSQLLGCLKK</sequence>
<dbReference type="EMBL" id="LHXV01000066">
    <property type="protein sequence ID" value="KXA99848.1"/>
    <property type="molecule type" value="Genomic_DNA"/>
</dbReference>
<evidence type="ECO:0000313" key="2">
    <source>
        <dbReference type="Proteomes" id="UP000070344"/>
    </source>
</evidence>
<dbReference type="AlphaFoldDB" id="A0A133V074"/>
<evidence type="ECO:0008006" key="3">
    <source>
        <dbReference type="Google" id="ProtNLM"/>
    </source>
</evidence>
<protein>
    <recommendedName>
        <fullName evidence="3">Transposase IS4-like domain-containing protein</fullName>
    </recommendedName>
</protein>
<gene>
    <name evidence="1" type="ORF">AKJ41_04765</name>
</gene>
<name>A0A133V074_9EURY</name>
<comment type="caution">
    <text evidence="1">The sequence shown here is derived from an EMBL/GenBank/DDBJ whole genome shotgun (WGS) entry which is preliminary data.</text>
</comment>